<dbReference type="Proteomes" id="UP000231878">
    <property type="component" value="Unassembled WGS sequence"/>
</dbReference>
<gene>
    <name evidence="3" type="ORF">CWD88_28015</name>
</gene>
<dbReference type="InterPro" id="IPR045535">
    <property type="entry name" value="ThsA_Macro"/>
</dbReference>
<dbReference type="InterPro" id="IPR043472">
    <property type="entry name" value="Macro_dom-like"/>
</dbReference>
<feature type="transmembrane region" description="Helical" evidence="1">
    <location>
        <begin position="20"/>
        <end position="39"/>
    </location>
</feature>
<accession>A0AAX0U3A8</accession>
<proteinExistence type="predicted"/>
<protein>
    <recommendedName>
        <fullName evidence="2">Thoeris protein ThsA Macro domain-containing protein</fullName>
    </recommendedName>
</protein>
<evidence type="ECO:0000259" key="2">
    <source>
        <dbReference type="Pfam" id="PF20016"/>
    </source>
</evidence>
<dbReference type="Gene3D" id="3.40.220.10">
    <property type="entry name" value="Leucine Aminopeptidase, subunit E, domain 1"/>
    <property type="match status" value="1"/>
</dbReference>
<evidence type="ECO:0000313" key="4">
    <source>
        <dbReference type="Proteomes" id="UP000231878"/>
    </source>
</evidence>
<reference evidence="3 4" key="1">
    <citation type="submission" date="2017-11" db="EMBL/GenBank/DDBJ databases">
        <title>Molecular characterization of Burkholderia pseudomallei and closely related isolates from Vietnam.</title>
        <authorList>
            <person name="Ustinov D.V."/>
            <person name="Antonov A.S."/>
            <person name="Avdusheva E.F."/>
            <person name="Shpak I.M."/>
            <person name="Zakharova I.B."/>
            <person name="Thi L.A."/>
            <person name="Teteryatnikova N."/>
            <person name="Lopasteyskaya Y.A."/>
            <person name="Kuzyutina J.A."/>
            <person name="Ngo T.N."/>
            <person name="Victorov D.V."/>
        </authorList>
    </citation>
    <scope>NUCLEOTIDE SEQUENCE [LARGE SCALE GENOMIC DNA]</scope>
    <source>
        <strain evidence="3 4">V1512</strain>
    </source>
</reference>
<organism evidence="3 4">
    <name type="scientific">Burkholderia pseudomallei</name>
    <name type="common">Pseudomonas pseudomallei</name>
    <dbReference type="NCBI Taxonomy" id="28450"/>
    <lineage>
        <taxon>Bacteria</taxon>
        <taxon>Pseudomonadati</taxon>
        <taxon>Pseudomonadota</taxon>
        <taxon>Betaproteobacteria</taxon>
        <taxon>Burkholderiales</taxon>
        <taxon>Burkholderiaceae</taxon>
        <taxon>Burkholderia</taxon>
        <taxon>pseudomallei group</taxon>
    </lineage>
</organism>
<evidence type="ECO:0000256" key="1">
    <source>
        <dbReference type="SAM" id="Phobius"/>
    </source>
</evidence>
<keyword evidence="1" id="KW-0812">Transmembrane</keyword>
<dbReference type="SUPFAM" id="SSF52949">
    <property type="entry name" value="Macro domain-like"/>
    <property type="match status" value="1"/>
</dbReference>
<feature type="domain" description="Thoeris protein ThsA Macro" evidence="2">
    <location>
        <begin position="83"/>
        <end position="261"/>
    </location>
</feature>
<dbReference type="SMR" id="A0AAX0U3A8"/>
<evidence type="ECO:0000313" key="3">
    <source>
        <dbReference type="EMBL" id="PJO63063.1"/>
    </source>
</evidence>
<dbReference type="EMBL" id="PHRB01000036">
    <property type="protein sequence ID" value="PJO63063.1"/>
    <property type="molecule type" value="Genomic_DNA"/>
</dbReference>
<sequence>MNSIRDLLNGVRRHPVKMLAYMFTAFSIIQTVVRGVSLFVPGISISGPIPFAAVIVISVSWGLKKVWKPSRIELPIANCATVIEVVFGDLFEQEGIRAIAVNNFFDSALGKPVSDKSVHGIFLKKCFGGHAEPFDKQVDEQLAAIESESVERAEGKTKRFPIGSTAMINVNQDRYIAFAFAETDPATSKAHSDVTMMWSALHSLWERARVEAGGHSLNLPLVGSGLSGLGLPTRDLLNLIILSAITETKTREVTQRIRIVLGRDRFDHLDLRDVKAHWSE</sequence>
<feature type="transmembrane region" description="Helical" evidence="1">
    <location>
        <begin position="45"/>
        <end position="63"/>
    </location>
</feature>
<keyword evidence="1" id="KW-0472">Membrane</keyword>
<keyword evidence="1" id="KW-1133">Transmembrane helix</keyword>
<comment type="caution">
    <text evidence="3">The sequence shown here is derived from an EMBL/GenBank/DDBJ whole genome shotgun (WGS) entry which is preliminary data.</text>
</comment>
<dbReference type="AlphaFoldDB" id="A0AAX0U3A8"/>
<name>A0AAX0U3A8_BURPE</name>
<dbReference type="Pfam" id="PF20016">
    <property type="entry name" value="ThsA_Macro"/>
    <property type="match status" value="1"/>
</dbReference>